<dbReference type="GO" id="GO:0005634">
    <property type="term" value="C:nucleus"/>
    <property type="evidence" value="ECO:0007669"/>
    <property type="project" value="TreeGrafter"/>
</dbReference>
<dbReference type="OrthoDB" id="276239at2759"/>
<evidence type="ECO:0000259" key="3">
    <source>
        <dbReference type="Pfam" id="PF08303"/>
    </source>
</evidence>
<dbReference type="AlphaFoldDB" id="A0A9P1GXH0"/>
<dbReference type="Proteomes" id="UP000838763">
    <property type="component" value="Unassembled WGS sequence"/>
</dbReference>
<accession>A0A9P1GXH0</accession>
<dbReference type="PANTHER" id="PTHR32004:SF1">
    <property type="entry name" value="TRNA LIGASE"/>
    <property type="match status" value="1"/>
</dbReference>
<name>A0A9P1GXH0_9PEZI</name>
<feature type="domain" description="tRNA ligase phosphodiesterase" evidence="2">
    <location>
        <begin position="66"/>
        <end position="309"/>
    </location>
</feature>
<protein>
    <submittedName>
        <fullName evidence="4">Uncharacterized protein</fullName>
    </submittedName>
</protein>
<keyword evidence="5" id="KW-1185">Reference proteome</keyword>
<evidence type="ECO:0000259" key="2">
    <source>
        <dbReference type="Pfam" id="PF08302"/>
    </source>
</evidence>
<gene>
    <name evidence="4" type="ORF">PPNO1_LOCUS1899</name>
</gene>
<dbReference type="GO" id="GO:0003972">
    <property type="term" value="F:RNA ligase (ATP) activity"/>
    <property type="evidence" value="ECO:0007669"/>
    <property type="project" value="InterPro"/>
</dbReference>
<dbReference type="Pfam" id="PF08303">
    <property type="entry name" value="tRNA_lig_kinase"/>
    <property type="match status" value="1"/>
</dbReference>
<dbReference type="GO" id="GO:0005524">
    <property type="term" value="F:ATP binding"/>
    <property type="evidence" value="ECO:0007669"/>
    <property type="project" value="InterPro"/>
</dbReference>
<evidence type="ECO:0000313" key="5">
    <source>
        <dbReference type="Proteomes" id="UP000838763"/>
    </source>
</evidence>
<organism evidence="4 5">
    <name type="scientific">Parascedosporium putredinis</name>
    <dbReference type="NCBI Taxonomy" id="1442378"/>
    <lineage>
        <taxon>Eukaryota</taxon>
        <taxon>Fungi</taxon>
        <taxon>Dikarya</taxon>
        <taxon>Ascomycota</taxon>
        <taxon>Pezizomycotina</taxon>
        <taxon>Sordariomycetes</taxon>
        <taxon>Hypocreomycetidae</taxon>
        <taxon>Microascales</taxon>
        <taxon>Microascaceae</taxon>
        <taxon>Parascedosporium</taxon>
    </lineage>
</organism>
<evidence type="ECO:0000313" key="4">
    <source>
        <dbReference type="EMBL" id="CAI4212131.1"/>
    </source>
</evidence>
<reference evidence="4" key="1">
    <citation type="submission" date="2022-11" db="EMBL/GenBank/DDBJ databases">
        <authorList>
            <person name="Scott C."/>
            <person name="Bruce N."/>
        </authorList>
    </citation>
    <scope>NUCLEOTIDE SEQUENCE</scope>
</reference>
<comment type="caution">
    <text evidence="4">The sequence shown here is derived from an EMBL/GenBank/DDBJ whole genome shotgun (WGS) entry which is preliminary data.</text>
</comment>
<sequence length="315" mass="35856">MDKIREVTQARVIERGDNHQTIHAATDQAKFMHVMEGFLDRFEPCNAFSPPDDGFDHVIDLNPLVDSRQNLEVVVKQLHQWYPSLVKDMPSAERLDEAIVAAMGYKPDIKHTIPDRGGKSKPFGRGGQAQQQQQDRQEKKPLEYMAVHLPTREVNDILEKAFVGQPPEAAKFYRQLKQTRRVQAKFHVTLIHRASAKQHPELWKKYNDLYEEAEKAGSGQNKLGECDVMLERIVFDDRVMTFVARLINDEWKTSNTVAHVTIGTRDSSVKPKESNDLLAKWLEDGAGDGKIHDVVLEDKPTLKGFVGGVANFHKR</sequence>
<proteinExistence type="predicted"/>
<dbReference type="EMBL" id="CALLCH030000003">
    <property type="protein sequence ID" value="CAI4212131.1"/>
    <property type="molecule type" value="Genomic_DNA"/>
</dbReference>
<dbReference type="InterPro" id="IPR015966">
    <property type="entry name" value="tRNA_lig_kin_fungi"/>
</dbReference>
<feature type="domain" description="tRNA ligase kinase" evidence="3">
    <location>
        <begin position="2"/>
        <end position="63"/>
    </location>
</feature>
<dbReference type="InterPro" id="IPR015965">
    <property type="entry name" value="tRNA_lig_PDEase"/>
</dbReference>
<dbReference type="Pfam" id="PF08302">
    <property type="entry name" value="tRNA_lig_CPD"/>
    <property type="match status" value="1"/>
</dbReference>
<dbReference type="PANTHER" id="PTHR32004">
    <property type="entry name" value="TRNA LIGASE"/>
    <property type="match status" value="1"/>
</dbReference>
<dbReference type="GO" id="GO:0006388">
    <property type="term" value="P:tRNA splicing, via endonucleolytic cleavage and ligation"/>
    <property type="evidence" value="ECO:0007669"/>
    <property type="project" value="InterPro"/>
</dbReference>
<evidence type="ECO:0000256" key="1">
    <source>
        <dbReference type="SAM" id="MobiDB-lite"/>
    </source>
</evidence>
<feature type="region of interest" description="Disordered" evidence="1">
    <location>
        <begin position="110"/>
        <end position="140"/>
    </location>
</feature>